<dbReference type="RefSeq" id="WP_342070559.1">
    <property type="nucleotide sequence ID" value="NZ_CP151762.1"/>
</dbReference>
<name>A0AAN0M7P7_9RHOB</name>
<dbReference type="AlphaFoldDB" id="A0AAN0M7P7"/>
<accession>A0AAN0M7P7</accession>
<dbReference type="EMBL" id="CP151762">
    <property type="protein sequence ID" value="WZU64192.1"/>
    <property type="molecule type" value="Genomic_DNA"/>
</dbReference>
<dbReference type="KEGG" id="yag:AABB28_02465"/>
<dbReference type="Proteomes" id="UP001451782">
    <property type="component" value="Chromosome"/>
</dbReference>
<organism evidence="1 2">
    <name type="scientific">Yoonia algicola</name>
    <dbReference type="NCBI Taxonomy" id="3137368"/>
    <lineage>
        <taxon>Bacteria</taxon>
        <taxon>Pseudomonadati</taxon>
        <taxon>Pseudomonadota</taxon>
        <taxon>Alphaproteobacteria</taxon>
        <taxon>Rhodobacterales</taxon>
        <taxon>Paracoccaceae</taxon>
        <taxon>Yoonia</taxon>
    </lineage>
</organism>
<proteinExistence type="predicted"/>
<sequence>MKNYIIGGLLCVVAALAFGIEPVQRVFNEAANQGTLRGVETCLSYTGSALLSDEVVKATCVNAFQERVYGKDMASGKAAPQMNQASVSWVGVLDNDTADYVTTWIQITVKIFDEEGNEEEFVADTSIWIDPMADAEFTVQLPDLEREQFDNIDWCDLDSEAPKACMSWGITDLMGLSI</sequence>
<keyword evidence="2" id="KW-1185">Reference proteome</keyword>
<evidence type="ECO:0000313" key="2">
    <source>
        <dbReference type="Proteomes" id="UP001451782"/>
    </source>
</evidence>
<gene>
    <name evidence="1" type="ORF">AABB28_02465</name>
</gene>
<reference evidence="1 2" key="1">
    <citation type="submission" date="2024-04" db="EMBL/GenBank/DDBJ databases">
        <title>Phylogenomic analyses of a clade within the roseobacter group suggest taxonomic reassignments of species of the genera Aestuariivita, Citreicella, Loktanella, Nautella, Pelagibaca, Ruegeria, Thalassobius, Thiobacimonas and Tropicibacter, and the proposal o.</title>
        <authorList>
            <person name="Jeon C.O."/>
        </authorList>
    </citation>
    <scope>NUCLEOTIDE SEQUENCE [LARGE SCALE GENOMIC DNA]</scope>
    <source>
        <strain evidence="1 2">G8-12</strain>
    </source>
</reference>
<protein>
    <submittedName>
        <fullName evidence="1">Uncharacterized protein</fullName>
    </submittedName>
</protein>
<evidence type="ECO:0000313" key="1">
    <source>
        <dbReference type="EMBL" id="WZU64192.1"/>
    </source>
</evidence>